<sequence>MTTNKQIRLEEAASSLAMAQKMLENLQARTISHHDISRVQDVATQATQAAQQLNQLVGLLLAEFAE</sequence>
<comment type="caution">
    <text evidence="1">The sequence shown here is derived from an EMBL/GenBank/DDBJ whole genome shotgun (WGS) entry which is preliminary data.</text>
</comment>
<organism evidence="1 2">
    <name type="scientific">Duganella vulcania</name>
    <dbReference type="NCBI Taxonomy" id="2692166"/>
    <lineage>
        <taxon>Bacteria</taxon>
        <taxon>Pseudomonadati</taxon>
        <taxon>Pseudomonadota</taxon>
        <taxon>Betaproteobacteria</taxon>
        <taxon>Burkholderiales</taxon>
        <taxon>Oxalobacteraceae</taxon>
        <taxon>Telluria group</taxon>
        <taxon>Duganella</taxon>
    </lineage>
</organism>
<evidence type="ECO:0000313" key="1">
    <source>
        <dbReference type="EMBL" id="MYM92558.1"/>
    </source>
</evidence>
<protein>
    <submittedName>
        <fullName evidence="1">Uncharacterized protein</fullName>
    </submittedName>
</protein>
<name>A0A845GHP4_9BURK</name>
<dbReference type="Proteomes" id="UP000447355">
    <property type="component" value="Unassembled WGS sequence"/>
</dbReference>
<dbReference type="AlphaFoldDB" id="A0A845GHP4"/>
<gene>
    <name evidence="1" type="ORF">GTP90_01640</name>
</gene>
<evidence type="ECO:0000313" key="2">
    <source>
        <dbReference type="Proteomes" id="UP000447355"/>
    </source>
</evidence>
<dbReference type="RefSeq" id="WP_161081819.1">
    <property type="nucleotide sequence ID" value="NZ_WWCX01000001.1"/>
</dbReference>
<dbReference type="EMBL" id="WWCX01000001">
    <property type="protein sequence ID" value="MYM92558.1"/>
    <property type="molecule type" value="Genomic_DNA"/>
</dbReference>
<reference evidence="1" key="1">
    <citation type="submission" date="2019-12" db="EMBL/GenBank/DDBJ databases">
        <title>Novel species isolated from a subtropical stream in China.</title>
        <authorList>
            <person name="Lu H."/>
        </authorList>
    </citation>
    <scope>NUCLEOTIDE SEQUENCE [LARGE SCALE GENOMIC DNA]</scope>
    <source>
        <strain evidence="1">FT81W</strain>
    </source>
</reference>
<proteinExistence type="predicted"/>
<accession>A0A845GHP4</accession>